<evidence type="ECO:0000313" key="3">
    <source>
        <dbReference type="Proteomes" id="UP000017836"/>
    </source>
</evidence>
<organism evidence="2 3">
    <name type="scientific">Amborella trichopoda</name>
    <dbReference type="NCBI Taxonomy" id="13333"/>
    <lineage>
        <taxon>Eukaryota</taxon>
        <taxon>Viridiplantae</taxon>
        <taxon>Streptophyta</taxon>
        <taxon>Embryophyta</taxon>
        <taxon>Tracheophyta</taxon>
        <taxon>Spermatophyta</taxon>
        <taxon>Magnoliopsida</taxon>
        <taxon>Amborellales</taxon>
        <taxon>Amborellaceae</taxon>
        <taxon>Amborella</taxon>
    </lineage>
</organism>
<dbReference type="Proteomes" id="UP000017836">
    <property type="component" value="Unassembled WGS sequence"/>
</dbReference>
<name>W1PM57_AMBTC</name>
<gene>
    <name evidence="2" type="ORF">AMTR_s00014p00195430</name>
</gene>
<sequence>MPCVLMQPLNCPVTLRLPDPSMALGPLDFPVTLRLLNPTAACNPSPHQVPPTSLTPKTSSKNPQAPRSTLSHKAFTAEHAPVAEKPP</sequence>
<dbReference type="Gramene" id="ERN09143">
    <property type="protein sequence ID" value="ERN09143"/>
    <property type="gene ID" value="AMTR_s00014p00195430"/>
</dbReference>
<accession>W1PM57</accession>
<protein>
    <submittedName>
        <fullName evidence="2">Uncharacterized protein</fullName>
    </submittedName>
</protein>
<dbReference type="HOGENOM" id="CLU_2486328_0_0_1"/>
<proteinExistence type="predicted"/>
<feature type="compositionally biased region" description="Polar residues" evidence="1">
    <location>
        <begin position="42"/>
        <end position="71"/>
    </location>
</feature>
<evidence type="ECO:0000313" key="2">
    <source>
        <dbReference type="EMBL" id="ERN09143.1"/>
    </source>
</evidence>
<dbReference type="EMBL" id="KI393051">
    <property type="protein sequence ID" value="ERN09143.1"/>
    <property type="molecule type" value="Genomic_DNA"/>
</dbReference>
<reference evidence="3" key="1">
    <citation type="journal article" date="2013" name="Science">
        <title>The Amborella genome and the evolution of flowering plants.</title>
        <authorList>
            <consortium name="Amborella Genome Project"/>
        </authorList>
    </citation>
    <scope>NUCLEOTIDE SEQUENCE [LARGE SCALE GENOMIC DNA]</scope>
</reference>
<keyword evidence="3" id="KW-1185">Reference proteome</keyword>
<evidence type="ECO:0000256" key="1">
    <source>
        <dbReference type="SAM" id="MobiDB-lite"/>
    </source>
</evidence>
<feature type="region of interest" description="Disordered" evidence="1">
    <location>
        <begin position="42"/>
        <end position="87"/>
    </location>
</feature>
<dbReference type="AlphaFoldDB" id="W1PM57"/>